<reference evidence="7 8" key="1">
    <citation type="journal article" date="2018" name="Science">
        <title>The opium poppy genome and morphinan production.</title>
        <authorList>
            <person name="Guo L."/>
            <person name="Winzer T."/>
            <person name="Yang X."/>
            <person name="Li Y."/>
            <person name="Ning Z."/>
            <person name="He Z."/>
            <person name="Teodor R."/>
            <person name="Lu Y."/>
            <person name="Bowser T.A."/>
            <person name="Graham I.A."/>
            <person name="Ye K."/>
        </authorList>
    </citation>
    <scope>NUCLEOTIDE SEQUENCE [LARGE SCALE GENOMIC DNA]</scope>
    <source>
        <strain evidence="8">cv. HN1</strain>
        <tissue evidence="7">Leaves</tissue>
    </source>
</reference>
<evidence type="ECO:0000256" key="5">
    <source>
        <dbReference type="RuleBase" id="RU364018"/>
    </source>
</evidence>
<keyword evidence="5" id="KW-0931">ER-Golgi transport</keyword>
<keyword evidence="2 5" id="KW-0813">Transport</keyword>
<evidence type="ECO:0000256" key="6">
    <source>
        <dbReference type="RuleBase" id="RU366052"/>
    </source>
</evidence>
<dbReference type="PANTHER" id="PTHR10121:SF0">
    <property type="entry name" value="COATOMER SUBUNIT DELTA"/>
    <property type="match status" value="1"/>
</dbReference>
<dbReference type="GO" id="GO:0051645">
    <property type="term" value="P:Golgi localization"/>
    <property type="evidence" value="ECO:0007669"/>
    <property type="project" value="TreeGrafter"/>
</dbReference>
<evidence type="ECO:0000313" key="7">
    <source>
        <dbReference type="EMBL" id="RZC73514.1"/>
    </source>
</evidence>
<dbReference type="Gramene" id="RZC73514">
    <property type="protein sequence ID" value="RZC73514"/>
    <property type="gene ID" value="C5167_048995"/>
</dbReference>
<sequence>MVMFFRRSNEIFSLFSSFILPKPSFASVLVSRKFVDMTRIRIEGLLAAFPKLVGIEKQHTFVEIENVRLKLVGVVFRETCLHEKDTLTVGNGFEKCSLLSSLCCPFGHVPEYCPAIDVEGIFQSGFELIFAFKLSYVSMEYEASTMFDLHNLVISVPLPALRDTSNVSQVDGDWRFF</sequence>
<evidence type="ECO:0000313" key="8">
    <source>
        <dbReference type="Proteomes" id="UP000316621"/>
    </source>
</evidence>
<accession>A0A4Y7KJJ9</accession>
<evidence type="ECO:0000256" key="1">
    <source>
        <dbReference type="ARBA" id="ARBA00010516"/>
    </source>
</evidence>
<keyword evidence="5" id="KW-0968">Cytoplasmic vesicle</keyword>
<comment type="similarity">
    <text evidence="1 5">Belongs to the adaptor complexes medium subunit family. Delta-COP subfamily.</text>
</comment>
<proteinExistence type="inferred from homology"/>
<gene>
    <name evidence="7" type="ORF">C5167_048995</name>
</gene>
<dbReference type="GO" id="GO:0030126">
    <property type="term" value="C:COPI vesicle coat"/>
    <property type="evidence" value="ECO:0007669"/>
    <property type="project" value="UniProtKB-UniRule"/>
</dbReference>
<dbReference type="AlphaFoldDB" id="A0A4Y7KJJ9"/>
<dbReference type="GO" id="GO:0006888">
    <property type="term" value="P:endoplasmic reticulum to Golgi vesicle-mediated transport"/>
    <property type="evidence" value="ECO:0007669"/>
    <property type="project" value="TreeGrafter"/>
</dbReference>
<evidence type="ECO:0000256" key="3">
    <source>
        <dbReference type="ARBA" id="ARBA00022490"/>
    </source>
</evidence>
<dbReference type="STRING" id="3469.A0A4Y7KJJ9"/>
<dbReference type="EMBL" id="CM010722">
    <property type="protein sequence ID" value="RZC73514.1"/>
    <property type="molecule type" value="Genomic_DNA"/>
</dbReference>
<protein>
    <recommendedName>
        <fullName evidence="5">Coatomer subunit delta</fullName>
    </recommendedName>
</protein>
<name>A0A4Y7KJJ9_PAPSO</name>
<keyword evidence="3 5" id="KW-0963">Cytoplasm</keyword>
<dbReference type="GO" id="GO:0000139">
    <property type="term" value="C:Golgi membrane"/>
    <property type="evidence" value="ECO:0007669"/>
    <property type="project" value="UniProtKB-SubCell"/>
</dbReference>
<dbReference type="Proteomes" id="UP000316621">
    <property type="component" value="Chromosome 8"/>
</dbReference>
<dbReference type="InterPro" id="IPR027059">
    <property type="entry name" value="Coatomer_dsu"/>
</dbReference>
<comment type="function">
    <text evidence="5">The coatomer is a cytosolic protein complex that binds to dilysine motifs and reversibly associates with Golgi non-clathrin-coated vesicles, which further mediate biosynthetic protein transport from the ER, via the Golgi up to the trans Golgi network. Coatomer complex is required for budding from Golgi membranes, and is essential for the retrograde Golgi-to-ER transport of dilysine-tagged proteins.</text>
</comment>
<comment type="subcellular location">
    <subcellularLocation>
        <location evidence="5 6">Cytoplasm</location>
    </subcellularLocation>
    <subcellularLocation>
        <location evidence="5 6">Cytoplasmic vesicle</location>
        <location evidence="5 6">COPI-coated vesicle membrane</location>
        <topology evidence="5 6">Peripheral membrane protein</topology>
        <orientation evidence="5 6">Cytoplasmic side</orientation>
    </subcellularLocation>
    <subcellularLocation>
        <location evidence="5 6">Golgi apparatus membrane</location>
        <topology evidence="5 6">Peripheral membrane protein</topology>
        <orientation evidence="5 6">Cytoplasmic side</orientation>
    </subcellularLocation>
</comment>
<keyword evidence="8" id="KW-1185">Reference proteome</keyword>
<comment type="subunit">
    <text evidence="5">Oligomeric complex that consists of at least the alpha, beta, beta', gamma, delta, epsilon and zeta subunits.</text>
</comment>
<keyword evidence="5" id="KW-0333">Golgi apparatus</keyword>
<keyword evidence="4 5" id="KW-0653">Protein transport</keyword>
<organism evidence="7 8">
    <name type="scientific">Papaver somniferum</name>
    <name type="common">Opium poppy</name>
    <dbReference type="NCBI Taxonomy" id="3469"/>
    <lineage>
        <taxon>Eukaryota</taxon>
        <taxon>Viridiplantae</taxon>
        <taxon>Streptophyta</taxon>
        <taxon>Embryophyta</taxon>
        <taxon>Tracheophyta</taxon>
        <taxon>Spermatophyta</taxon>
        <taxon>Magnoliopsida</taxon>
        <taxon>Ranunculales</taxon>
        <taxon>Papaveraceae</taxon>
        <taxon>Papaveroideae</taxon>
        <taxon>Papaver</taxon>
    </lineage>
</organism>
<evidence type="ECO:0000256" key="4">
    <source>
        <dbReference type="ARBA" id="ARBA00022927"/>
    </source>
</evidence>
<dbReference type="PANTHER" id="PTHR10121">
    <property type="entry name" value="COATOMER SUBUNIT DELTA"/>
    <property type="match status" value="1"/>
</dbReference>
<dbReference type="GO" id="GO:0015031">
    <property type="term" value="P:protein transport"/>
    <property type="evidence" value="ECO:0007669"/>
    <property type="project" value="UniProtKB-KW"/>
</dbReference>
<evidence type="ECO:0000256" key="2">
    <source>
        <dbReference type="ARBA" id="ARBA00022448"/>
    </source>
</evidence>
<dbReference type="GO" id="GO:0006890">
    <property type="term" value="P:retrograde vesicle-mediated transport, Golgi to endoplasmic reticulum"/>
    <property type="evidence" value="ECO:0007669"/>
    <property type="project" value="UniProtKB-UniRule"/>
</dbReference>
<keyword evidence="5" id="KW-0472">Membrane</keyword>